<feature type="domain" description="DUF4470" evidence="1">
    <location>
        <begin position="135"/>
        <end position="231"/>
    </location>
</feature>
<name>A0A0D7BX31_9AGAR</name>
<gene>
    <name evidence="2" type="ORF">CYLTODRAFT_448385</name>
</gene>
<evidence type="ECO:0000313" key="3">
    <source>
        <dbReference type="Proteomes" id="UP000054007"/>
    </source>
</evidence>
<keyword evidence="3" id="KW-1185">Reference proteome</keyword>
<protein>
    <recommendedName>
        <fullName evidence="1">DUF4470 domain-containing protein</fullName>
    </recommendedName>
</protein>
<organism evidence="2 3">
    <name type="scientific">Cylindrobasidium torrendii FP15055 ss-10</name>
    <dbReference type="NCBI Taxonomy" id="1314674"/>
    <lineage>
        <taxon>Eukaryota</taxon>
        <taxon>Fungi</taxon>
        <taxon>Dikarya</taxon>
        <taxon>Basidiomycota</taxon>
        <taxon>Agaricomycotina</taxon>
        <taxon>Agaricomycetes</taxon>
        <taxon>Agaricomycetidae</taxon>
        <taxon>Agaricales</taxon>
        <taxon>Marasmiineae</taxon>
        <taxon>Physalacriaceae</taxon>
        <taxon>Cylindrobasidium</taxon>
    </lineage>
</organism>
<dbReference type="OrthoDB" id="5282002at2759"/>
<dbReference type="Pfam" id="PF14737">
    <property type="entry name" value="DUF4470"/>
    <property type="match status" value="1"/>
</dbReference>
<dbReference type="InterPro" id="IPR027974">
    <property type="entry name" value="DUF4470"/>
</dbReference>
<dbReference type="Proteomes" id="UP000054007">
    <property type="component" value="Unassembled WGS sequence"/>
</dbReference>
<evidence type="ECO:0000259" key="1">
    <source>
        <dbReference type="Pfam" id="PF14737"/>
    </source>
</evidence>
<evidence type="ECO:0000313" key="2">
    <source>
        <dbReference type="EMBL" id="KIY74191.1"/>
    </source>
</evidence>
<sequence length="573" mass="64378">MSAINLQQEDEELTFIRLGERLALLASLDEKLVEAKDYFAKNSFKDDPEDYDLFLAELGSNSLDLRLAFLLSDEHLVSRQALMAMERTPYCKNPLLEEYWLPDWIRQKRDPSFVTGTDSANWLAAAHPLGLGQTAWGAMPAMDVVNLSKNENDSDRDLDLAFAASGDLRSVIKTINSLPGEYNGKLTILMNDKDPLVLVRIMVLLTLLSKPADLARNACDVALHLWYSAFIPAGYETIFQVILNDMIMERLQDSEEGDAKLIPGHTTMSRPEPPENVRDTSQYVLLSSHTNNYDYDDAKQEYLNVRLDNDLADPIRTWDPVEVIAAGQAHGAPASDTYGCFYFFMTDQLREFSDRLQRFHVDFKLSNMGLLEFSRNLQAGKFAATGLHMLATQQFDRIEANNTIDPYYGGLQAVLTAWGPLLKPTPFATLLGYSMNWAGDDRNGARPAGKSLSRIIQKMKADGNIPNPDSWSRLGLPKDKVDGSLRLSLAYNDAFTVEYDNSGAFETYLEKQGIKQILRDGGLQRKTVHTIVSPRCYSPLEAPFSALPEFKDPEEYYLRASLQVLFQICVTAC</sequence>
<dbReference type="EMBL" id="KN880432">
    <property type="protein sequence ID" value="KIY74191.1"/>
    <property type="molecule type" value="Genomic_DNA"/>
</dbReference>
<dbReference type="AlphaFoldDB" id="A0A0D7BX31"/>
<accession>A0A0D7BX31</accession>
<reference evidence="2 3" key="1">
    <citation type="journal article" date="2015" name="Fungal Genet. Biol.">
        <title>Evolution of novel wood decay mechanisms in Agaricales revealed by the genome sequences of Fistulina hepatica and Cylindrobasidium torrendii.</title>
        <authorList>
            <person name="Floudas D."/>
            <person name="Held B.W."/>
            <person name="Riley R."/>
            <person name="Nagy L.G."/>
            <person name="Koehler G."/>
            <person name="Ransdell A.S."/>
            <person name="Younus H."/>
            <person name="Chow J."/>
            <person name="Chiniquy J."/>
            <person name="Lipzen A."/>
            <person name="Tritt A."/>
            <person name="Sun H."/>
            <person name="Haridas S."/>
            <person name="LaButti K."/>
            <person name="Ohm R.A."/>
            <person name="Kues U."/>
            <person name="Blanchette R.A."/>
            <person name="Grigoriev I.V."/>
            <person name="Minto R.E."/>
            <person name="Hibbett D.S."/>
        </authorList>
    </citation>
    <scope>NUCLEOTIDE SEQUENCE [LARGE SCALE GENOMIC DNA]</scope>
    <source>
        <strain evidence="2 3">FP15055 ss-10</strain>
    </source>
</reference>
<proteinExistence type="predicted"/>